<evidence type="ECO:0000256" key="2">
    <source>
        <dbReference type="ARBA" id="ARBA00008610"/>
    </source>
</evidence>
<name>A0A1H5PWA2_9ACTN</name>
<dbReference type="InterPro" id="IPR028082">
    <property type="entry name" value="Peripla_BP_I"/>
</dbReference>
<evidence type="ECO:0000259" key="8">
    <source>
        <dbReference type="Pfam" id="PF02608"/>
    </source>
</evidence>
<dbReference type="AlphaFoldDB" id="A0A1H5PWA2"/>
<dbReference type="PROSITE" id="PS51257">
    <property type="entry name" value="PROKAR_LIPOPROTEIN"/>
    <property type="match status" value="1"/>
</dbReference>
<proteinExistence type="inferred from homology"/>
<reference evidence="10" key="1">
    <citation type="submission" date="2016-10" db="EMBL/GenBank/DDBJ databases">
        <authorList>
            <person name="Varghese N."/>
            <person name="Submissions S."/>
        </authorList>
    </citation>
    <scope>NUCLEOTIDE SEQUENCE [LARGE SCALE GENOMIC DNA]</scope>
    <source>
        <strain evidence="10">DSM 45237</strain>
    </source>
</reference>
<dbReference type="Proteomes" id="UP000181980">
    <property type="component" value="Unassembled WGS sequence"/>
</dbReference>
<accession>A0A1H5PWA2</accession>
<evidence type="ECO:0000256" key="6">
    <source>
        <dbReference type="ARBA" id="ARBA00023288"/>
    </source>
</evidence>
<dbReference type="InterPro" id="IPR050957">
    <property type="entry name" value="BMP_lipoprotein"/>
</dbReference>
<dbReference type="SUPFAM" id="SSF53822">
    <property type="entry name" value="Periplasmic binding protein-like I"/>
    <property type="match status" value="1"/>
</dbReference>
<dbReference type="PANTHER" id="PTHR34296:SF2">
    <property type="entry name" value="ABC TRANSPORTER GUANOSINE-BINDING PROTEIN NUPN"/>
    <property type="match status" value="1"/>
</dbReference>
<dbReference type="Gene3D" id="3.40.50.2300">
    <property type="match status" value="2"/>
</dbReference>
<dbReference type="EMBL" id="FNUC01000004">
    <property type="protein sequence ID" value="SEF18120.1"/>
    <property type="molecule type" value="Genomic_DNA"/>
</dbReference>
<evidence type="ECO:0000256" key="5">
    <source>
        <dbReference type="ARBA" id="ARBA00023136"/>
    </source>
</evidence>
<keyword evidence="4 7" id="KW-0732">Signal</keyword>
<dbReference type="GO" id="GO:0005886">
    <property type="term" value="C:plasma membrane"/>
    <property type="evidence" value="ECO:0007669"/>
    <property type="project" value="UniProtKB-SubCell"/>
</dbReference>
<keyword evidence="6" id="KW-0449">Lipoprotein</keyword>
<protein>
    <submittedName>
        <fullName evidence="9">Nucleoside-binding protein</fullName>
    </submittedName>
</protein>
<dbReference type="PANTHER" id="PTHR34296">
    <property type="entry name" value="TRANSCRIPTIONAL ACTIVATOR PROTEIN MED"/>
    <property type="match status" value="1"/>
</dbReference>
<sequence>MNTTRTRAAVTASLLAVTSVVASCSAADGTSSSADACGYAFVMQDPMTGSTAEQTIKRGLDRAADELGVEIDVTDGTGIAGVADNLRAAAAKGCYDAIGVPFFANGDAVTQVAAEYPDQAFYIAGGIASGPNVTSFNAANEEGTYVAGAMAAAMTESGTIGVIIGDESPTLLRYSDGFAAGAASVDPSVEVITTAVGSFTDPAKAGSIATSQASAGADVIYSAAGSNLQVYALGAEKEYRTIASDLTDWATVRDTQPALAFIAAPTEDNLNFAIISAYADGSVPGGETRELGLKDDIFEIPYVTGPASDDFELPAEVVEAGTTAYDHILSGGSAG</sequence>
<keyword evidence="3" id="KW-1003">Cell membrane</keyword>
<feature type="chain" id="PRO_5039146080" evidence="7">
    <location>
        <begin position="23"/>
        <end position="335"/>
    </location>
</feature>
<comment type="subcellular location">
    <subcellularLocation>
        <location evidence="1">Cell membrane</location>
        <topology evidence="1">Lipid-anchor</topology>
    </subcellularLocation>
</comment>
<evidence type="ECO:0000256" key="1">
    <source>
        <dbReference type="ARBA" id="ARBA00004193"/>
    </source>
</evidence>
<dbReference type="InterPro" id="IPR003760">
    <property type="entry name" value="PnrA-like"/>
</dbReference>
<gene>
    <name evidence="9" type="ORF">SAMN04488561_6232</name>
</gene>
<organism evidence="9 10">
    <name type="scientific">Jiangella alba</name>
    <dbReference type="NCBI Taxonomy" id="561176"/>
    <lineage>
        <taxon>Bacteria</taxon>
        <taxon>Bacillati</taxon>
        <taxon>Actinomycetota</taxon>
        <taxon>Actinomycetes</taxon>
        <taxon>Jiangellales</taxon>
        <taxon>Jiangellaceae</taxon>
        <taxon>Jiangella</taxon>
    </lineage>
</organism>
<evidence type="ECO:0000256" key="4">
    <source>
        <dbReference type="ARBA" id="ARBA00022729"/>
    </source>
</evidence>
<evidence type="ECO:0000313" key="9">
    <source>
        <dbReference type="EMBL" id="SEF18120.1"/>
    </source>
</evidence>
<comment type="similarity">
    <text evidence="2">Belongs to the BMP lipoprotein family.</text>
</comment>
<keyword evidence="5" id="KW-0472">Membrane</keyword>
<evidence type="ECO:0000256" key="3">
    <source>
        <dbReference type="ARBA" id="ARBA00022475"/>
    </source>
</evidence>
<feature type="signal peptide" evidence="7">
    <location>
        <begin position="1"/>
        <end position="22"/>
    </location>
</feature>
<evidence type="ECO:0000313" key="10">
    <source>
        <dbReference type="Proteomes" id="UP000181980"/>
    </source>
</evidence>
<dbReference type="RefSeq" id="WP_171906773.1">
    <property type="nucleotide sequence ID" value="NZ_FNUC01000004.1"/>
</dbReference>
<evidence type="ECO:0000256" key="7">
    <source>
        <dbReference type="SAM" id="SignalP"/>
    </source>
</evidence>
<keyword evidence="10" id="KW-1185">Reference proteome</keyword>
<dbReference type="Pfam" id="PF02608">
    <property type="entry name" value="Bmp"/>
    <property type="match status" value="1"/>
</dbReference>
<dbReference type="STRING" id="561176.SAMN04488561_6232"/>
<feature type="domain" description="ABC transporter substrate-binding protein PnrA-like" evidence="8">
    <location>
        <begin position="40"/>
        <end position="301"/>
    </location>
</feature>